<dbReference type="EMBL" id="KE345283">
    <property type="protein sequence ID" value="EXB98008.1"/>
    <property type="molecule type" value="Genomic_DNA"/>
</dbReference>
<feature type="compositionally biased region" description="Basic and acidic residues" evidence="1">
    <location>
        <begin position="68"/>
        <end position="90"/>
    </location>
</feature>
<evidence type="ECO:0000313" key="3">
    <source>
        <dbReference type="Proteomes" id="UP000030645"/>
    </source>
</evidence>
<evidence type="ECO:0000313" key="2">
    <source>
        <dbReference type="EMBL" id="EXB98008.1"/>
    </source>
</evidence>
<organism evidence="2 3">
    <name type="scientific">Morus notabilis</name>
    <dbReference type="NCBI Taxonomy" id="981085"/>
    <lineage>
        <taxon>Eukaryota</taxon>
        <taxon>Viridiplantae</taxon>
        <taxon>Streptophyta</taxon>
        <taxon>Embryophyta</taxon>
        <taxon>Tracheophyta</taxon>
        <taxon>Spermatophyta</taxon>
        <taxon>Magnoliopsida</taxon>
        <taxon>eudicotyledons</taxon>
        <taxon>Gunneridae</taxon>
        <taxon>Pentapetalae</taxon>
        <taxon>rosids</taxon>
        <taxon>fabids</taxon>
        <taxon>Rosales</taxon>
        <taxon>Moraceae</taxon>
        <taxon>Moreae</taxon>
        <taxon>Morus</taxon>
    </lineage>
</organism>
<protein>
    <submittedName>
        <fullName evidence="2">Uncharacterized protein</fullName>
    </submittedName>
</protein>
<gene>
    <name evidence="2" type="ORF">L484_005496</name>
</gene>
<sequence length="90" mass="10350">MRAYPHSDRGNENSKEDQLVEALPVAVWNALIYQTFIVTIAISNTGNDDWFLLFAISNTNDDWNETTQKSEERDDSHRRGSTRFVDRAST</sequence>
<evidence type="ECO:0000256" key="1">
    <source>
        <dbReference type="SAM" id="MobiDB-lite"/>
    </source>
</evidence>
<name>W9RVK2_9ROSA</name>
<dbReference type="Proteomes" id="UP000030645">
    <property type="component" value="Unassembled WGS sequence"/>
</dbReference>
<dbReference type="AlphaFoldDB" id="W9RVK2"/>
<feature type="region of interest" description="Disordered" evidence="1">
    <location>
        <begin position="63"/>
        <end position="90"/>
    </location>
</feature>
<proteinExistence type="predicted"/>
<keyword evidence="3" id="KW-1185">Reference proteome</keyword>
<accession>W9RVK2</accession>
<reference evidence="3" key="1">
    <citation type="submission" date="2013-01" db="EMBL/GenBank/DDBJ databases">
        <title>Draft Genome Sequence of a Mulberry Tree, Morus notabilis C.K. Schneid.</title>
        <authorList>
            <person name="He N."/>
            <person name="Zhao S."/>
        </authorList>
    </citation>
    <scope>NUCLEOTIDE SEQUENCE</scope>
</reference>